<feature type="region of interest" description="Disordered" evidence="3">
    <location>
        <begin position="116"/>
        <end position="149"/>
    </location>
</feature>
<dbReference type="EMBL" id="LDAU01000194">
    <property type="protein sequence ID" value="KRX00271.1"/>
    <property type="molecule type" value="Genomic_DNA"/>
</dbReference>
<dbReference type="AlphaFoldDB" id="A0A0V0QDJ3"/>
<dbReference type="FunCoup" id="A0A0V0QDJ3">
    <property type="interactions" value="5"/>
</dbReference>
<protein>
    <submittedName>
        <fullName evidence="5">Immunoglobulin E-set</fullName>
    </submittedName>
</protein>
<dbReference type="OMA" id="DQEPNTD"/>
<dbReference type="OrthoDB" id="10251809at2759"/>
<dbReference type="Gene3D" id="2.120.10.80">
    <property type="entry name" value="Kelch-type beta propeller"/>
    <property type="match status" value="2"/>
</dbReference>
<feature type="compositionally biased region" description="Acidic residues" evidence="3">
    <location>
        <begin position="117"/>
        <end position="126"/>
    </location>
</feature>
<evidence type="ECO:0000313" key="5">
    <source>
        <dbReference type="EMBL" id="KRX00271.1"/>
    </source>
</evidence>
<dbReference type="PANTHER" id="PTHR46228:SF2">
    <property type="entry name" value="KELCH REPEAT PROTEIN (AFU_ORTHOLOGUE AFUA_4G14350)"/>
    <property type="match status" value="1"/>
</dbReference>
<dbReference type="InterPro" id="IPR011043">
    <property type="entry name" value="Gal_Oxase/kelch_b-propeller"/>
</dbReference>
<dbReference type="Gene3D" id="2.60.40.10">
    <property type="entry name" value="Immunoglobulins"/>
    <property type="match status" value="2"/>
</dbReference>
<sequence>MDPQQQHFCYICGSVHIGTDCSINVTQFTWKYGGQRVFITGSWNQWQASIQMNKMAENPKYFAITLSLPQGKYEYKFIVDDKWEFDKMEPKIQDGQGGYNNVIEVYPKGCTYNSSTEETEEFSETEEIQKQKSNSSKNEQQNKISKTNSNSKYLQGIQNSYRRKIKLTTGLDAESIFVKGSWDNWQKPIPMYRKFNNILNRWENEAQIKLYPGKYQYKYQLNDIFLCDNQQKMVKNDLGNYDNLIFIPKQSTSQLIVKQNQAFNPARLKWRYELMYENGTEKMAGHTMNVIGESLYIFGGQKAFGEFRDTMLQLNLQTWEADTVEYHNDPPPPRAFARSIVYGDKILYYGGINQDNVLTDCCVFNIQTKMWQQYELQGNSPSKREKSSVCIFSQTNCMMLFGGYYCTEDLEAEYHYNDLYCLNLHNLIWGSIPIQGKKPAPRFGAGIEIYKNNLFLFGGQQFQNASPFKNFNDVWTINLNSEDQLQWVEQTNYIKGQPPPARHGFSFTKMQHYFVVFGGKDSNNCYLNDLWILDAKNMEWQCPIISGIGPSPRYQHESIKINECQMIILGGQQQKFSRQKKIHILSSNIEDSNNNYDYSDDEINEKNQKGKMSKFDQFRKKSSGSYEEDEIQKFTRIQLQKQIKTKLLNQKLDDQNNIQGQQNGQAHY</sequence>
<evidence type="ECO:0000256" key="2">
    <source>
        <dbReference type="ARBA" id="ARBA00022737"/>
    </source>
</evidence>
<feature type="compositionally biased region" description="Basic and acidic residues" evidence="3">
    <location>
        <begin position="604"/>
        <end position="619"/>
    </location>
</feature>
<dbReference type="InterPro" id="IPR014756">
    <property type="entry name" value="Ig_E-set"/>
</dbReference>
<organism evidence="5 6">
    <name type="scientific">Pseudocohnilembus persalinus</name>
    <name type="common">Ciliate</name>
    <dbReference type="NCBI Taxonomy" id="266149"/>
    <lineage>
        <taxon>Eukaryota</taxon>
        <taxon>Sar</taxon>
        <taxon>Alveolata</taxon>
        <taxon>Ciliophora</taxon>
        <taxon>Intramacronucleata</taxon>
        <taxon>Oligohymenophorea</taxon>
        <taxon>Scuticociliatia</taxon>
        <taxon>Philasterida</taxon>
        <taxon>Pseudocohnilembidae</taxon>
        <taxon>Pseudocohnilembus</taxon>
    </lineage>
</organism>
<gene>
    <name evidence="5" type="ORF">PPERSA_10770</name>
</gene>
<feature type="region of interest" description="Disordered" evidence="3">
    <location>
        <begin position="600"/>
        <end position="622"/>
    </location>
</feature>
<keyword evidence="2" id="KW-0677">Repeat</keyword>
<dbReference type="InterPro" id="IPR015915">
    <property type="entry name" value="Kelch-typ_b-propeller"/>
</dbReference>
<comment type="caution">
    <text evidence="5">The sequence shown here is derived from an EMBL/GenBank/DDBJ whole genome shotgun (WGS) entry which is preliminary data.</text>
</comment>
<accession>A0A0V0QDJ3</accession>
<dbReference type="InParanoid" id="A0A0V0QDJ3"/>
<dbReference type="GO" id="GO:2001070">
    <property type="term" value="F:starch binding"/>
    <property type="evidence" value="ECO:0007669"/>
    <property type="project" value="InterPro"/>
</dbReference>
<reference evidence="5 6" key="1">
    <citation type="journal article" date="2015" name="Sci. Rep.">
        <title>Genome of the facultative scuticociliatosis pathogen Pseudocohnilembus persalinus provides insight into its virulence through horizontal gene transfer.</title>
        <authorList>
            <person name="Xiong J."/>
            <person name="Wang G."/>
            <person name="Cheng J."/>
            <person name="Tian M."/>
            <person name="Pan X."/>
            <person name="Warren A."/>
            <person name="Jiang C."/>
            <person name="Yuan D."/>
            <person name="Miao W."/>
        </authorList>
    </citation>
    <scope>NUCLEOTIDE SEQUENCE [LARGE SCALE GENOMIC DNA]</scope>
    <source>
        <strain evidence="5">36N120E</strain>
    </source>
</reference>
<feature type="compositionally biased region" description="Polar residues" evidence="3">
    <location>
        <begin position="131"/>
        <end position="149"/>
    </location>
</feature>
<evidence type="ECO:0000259" key="4">
    <source>
        <dbReference type="SMART" id="SM01065"/>
    </source>
</evidence>
<evidence type="ECO:0000256" key="1">
    <source>
        <dbReference type="ARBA" id="ARBA00022441"/>
    </source>
</evidence>
<dbReference type="SMART" id="SM01065">
    <property type="entry name" value="CBM_2"/>
    <property type="match status" value="1"/>
</dbReference>
<dbReference type="PANTHER" id="PTHR46228">
    <property type="entry name" value="KELCH DOMAIN-CONTAINING PROTEIN"/>
    <property type="match status" value="1"/>
</dbReference>
<keyword evidence="6" id="KW-1185">Reference proteome</keyword>
<keyword evidence="1" id="KW-0880">Kelch repeat</keyword>
<evidence type="ECO:0000313" key="6">
    <source>
        <dbReference type="Proteomes" id="UP000054937"/>
    </source>
</evidence>
<dbReference type="Pfam" id="PF16561">
    <property type="entry name" value="AMPK1_CBM"/>
    <property type="match status" value="2"/>
</dbReference>
<dbReference type="SUPFAM" id="SSF50965">
    <property type="entry name" value="Galactose oxidase, central domain"/>
    <property type="match status" value="1"/>
</dbReference>
<dbReference type="Proteomes" id="UP000054937">
    <property type="component" value="Unassembled WGS sequence"/>
</dbReference>
<evidence type="ECO:0000256" key="3">
    <source>
        <dbReference type="SAM" id="MobiDB-lite"/>
    </source>
</evidence>
<dbReference type="CDD" id="cd02859">
    <property type="entry name" value="E_set_AMPKbeta_like_N"/>
    <property type="match status" value="2"/>
</dbReference>
<proteinExistence type="predicted"/>
<name>A0A0V0QDJ3_PSEPJ</name>
<dbReference type="InterPro" id="IPR032640">
    <property type="entry name" value="AMPK1_CBM"/>
</dbReference>
<dbReference type="SUPFAM" id="SSF81296">
    <property type="entry name" value="E set domains"/>
    <property type="match status" value="2"/>
</dbReference>
<feature type="domain" description="CBM20" evidence="4">
    <location>
        <begin position="22"/>
        <end position="104"/>
    </location>
</feature>
<dbReference type="InterPro" id="IPR013783">
    <property type="entry name" value="Ig-like_fold"/>
</dbReference>
<dbReference type="Pfam" id="PF24681">
    <property type="entry name" value="Kelch_KLHDC2_KLHL20_DRC7"/>
    <property type="match status" value="1"/>
</dbReference>
<dbReference type="InterPro" id="IPR002044">
    <property type="entry name" value="CBM20"/>
</dbReference>